<name>A0ABW8JLN8_9GAMM</name>
<keyword evidence="2" id="KW-1185">Reference proteome</keyword>
<dbReference type="EMBL" id="JADIKJ010000010">
    <property type="protein sequence ID" value="MFK2900772.1"/>
    <property type="molecule type" value="Genomic_DNA"/>
</dbReference>
<comment type="caution">
    <text evidence="1">The sequence shown here is derived from an EMBL/GenBank/DDBJ whole genome shotgun (WGS) entry which is preliminary data.</text>
</comment>
<gene>
    <name evidence="1" type="ORF">ISP15_10535</name>
</gene>
<dbReference type="SUPFAM" id="SSF54786">
    <property type="entry name" value="YcfA/nrd intein domain"/>
    <property type="match status" value="1"/>
</dbReference>
<sequence>MSKHAKLIARIATTPPPSDIKWDELKGALKSLGYELLNGGGSRRKFFHRGKNALIICHEPHSPNEVDKGCLVDVREHLKAHGFL</sequence>
<reference evidence="1 2" key="1">
    <citation type="submission" date="2020-10" db="EMBL/GenBank/DDBJ databases">
        <title>Phylogeny of dyella-like bacteria.</title>
        <authorList>
            <person name="Fu J."/>
        </authorList>
    </citation>
    <scope>NUCLEOTIDE SEQUENCE [LARGE SCALE GENOMIC DNA]</scope>
    <source>
        <strain evidence="1 2">JP1</strain>
    </source>
</reference>
<dbReference type="Proteomes" id="UP001620461">
    <property type="component" value="Unassembled WGS sequence"/>
</dbReference>
<evidence type="ECO:0000313" key="2">
    <source>
        <dbReference type="Proteomes" id="UP001620461"/>
    </source>
</evidence>
<proteinExistence type="predicted"/>
<protein>
    <submittedName>
        <fullName evidence="1">Type II toxin-antitoxin system HicA family toxin</fullName>
    </submittedName>
</protein>
<evidence type="ECO:0000313" key="1">
    <source>
        <dbReference type="EMBL" id="MFK2900772.1"/>
    </source>
</evidence>
<dbReference type="RefSeq" id="WP_404547266.1">
    <property type="nucleotide sequence ID" value="NZ_JADIKJ010000010.1"/>
</dbReference>
<dbReference type="Pfam" id="PF07927">
    <property type="entry name" value="HicA_toxin"/>
    <property type="match status" value="1"/>
</dbReference>
<dbReference type="InterPro" id="IPR012933">
    <property type="entry name" value="HicA_mRNA_interferase"/>
</dbReference>
<accession>A0ABW8JLN8</accession>
<organism evidence="1 2">
    <name type="scientific">Dyella jejuensis</name>
    <dbReference type="NCBI Taxonomy" id="1432009"/>
    <lineage>
        <taxon>Bacteria</taxon>
        <taxon>Pseudomonadati</taxon>
        <taxon>Pseudomonadota</taxon>
        <taxon>Gammaproteobacteria</taxon>
        <taxon>Lysobacterales</taxon>
        <taxon>Rhodanobacteraceae</taxon>
        <taxon>Dyella</taxon>
    </lineage>
</organism>